<dbReference type="RefSeq" id="XP_002682399.1">
    <property type="nucleotide sequence ID" value="XM_002682353.1"/>
</dbReference>
<dbReference type="Pfam" id="PF00106">
    <property type="entry name" value="adh_short"/>
    <property type="match status" value="1"/>
</dbReference>
<dbReference type="KEGG" id="ngr:NAEGRDRAFT_30072"/>
<accession>D2V052</accession>
<dbReference type="InterPro" id="IPR036291">
    <property type="entry name" value="NAD(P)-bd_dom_sf"/>
</dbReference>
<dbReference type="GO" id="GO:0016491">
    <property type="term" value="F:oxidoreductase activity"/>
    <property type="evidence" value="ECO:0007669"/>
    <property type="project" value="UniProtKB-KW"/>
</dbReference>
<gene>
    <name evidence="3" type="ORF">NAEGRDRAFT_30072</name>
</gene>
<keyword evidence="4" id="KW-1185">Reference proteome</keyword>
<dbReference type="InParanoid" id="D2V052"/>
<proteinExistence type="inferred from homology"/>
<dbReference type="STRING" id="5762.D2V052"/>
<dbReference type="VEuPathDB" id="AmoebaDB:NAEGRDRAFT_30072"/>
<dbReference type="PANTHER" id="PTHR43157:SF31">
    <property type="entry name" value="PHOSPHATIDYLINOSITOL-GLYCAN BIOSYNTHESIS CLASS F PROTEIN"/>
    <property type="match status" value="1"/>
</dbReference>
<dbReference type="InterPro" id="IPR002347">
    <property type="entry name" value="SDR_fam"/>
</dbReference>
<evidence type="ECO:0000313" key="3">
    <source>
        <dbReference type="EMBL" id="EFC49655.1"/>
    </source>
</evidence>
<evidence type="ECO:0000256" key="1">
    <source>
        <dbReference type="ARBA" id="ARBA00023002"/>
    </source>
</evidence>
<dbReference type="PANTHER" id="PTHR43157">
    <property type="entry name" value="PHOSPHATIDYLINOSITOL-GLYCAN BIOSYNTHESIS CLASS F PROTEIN-RELATED"/>
    <property type="match status" value="1"/>
</dbReference>
<dbReference type="AlphaFoldDB" id="D2V052"/>
<keyword evidence="1" id="KW-0560">Oxidoreductase</keyword>
<name>D2V052_NAEGR</name>
<evidence type="ECO:0000313" key="4">
    <source>
        <dbReference type="Proteomes" id="UP000006671"/>
    </source>
</evidence>
<sequence>MISEFLETKLIEAVYYFQGLSPQGYLKLACSSILGGLGLYFGKKFFNGGVVRGELLANKSSLKGKTIIVTGASPYGIGYETSKVLHSLGATVILGVRSEKNGNESKKMITEENGGGADRLIVMLMDLTDLASIKKFTEEFKSKFTTLDILINNAGIMMCPHATTRQNVEIQFGTNHLGHFLLTYLLLDMIKQSNGRVVNLSSLAASGIKKESDLEGFCSFKPDVVIGDGSKLANPYELYYRSKFSNLLFTKRLARELANGSEATSYACHPGIVRSLLGRSFTLGGIIFPAMWYFTKSALQGAQTTLHTALEDKSKLKSGSYYADCATKLGNKFEDNVSLQDTLWQTSLDLCKDYLN</sequence>
<organism evidence="4">
    <name type="scientific">Naegleria gruberi</name>
    <name type="common">Amoeba</name>
    <dbReference type="NCBI Taxonomy" id="5762"/>
    <lineage>
        <taxon>Eukaryota</taxon>
        <taxon>Discoba</taxon>
        <taxon>Heterolobosea</taxon>
        <taxon>Tetramitia</taxon>
        <taxon>Eutetramitia</taxon>
        <taxon>Vahlkampfiidae</taxon>
        <taxon>Naegleria</taxon>
    </lineage>
</organism>
<dbReference type="OrthoDB" id="191139at2759"/>
<dbReference type="PRINTS" id="PR00081">
    <property type="entry name" value="GDHRDH"/>
</dbReference>
<dbReference type="eggNOG" id="KOG1208">
    <property type="taxonomic scope" value="Eukaryota"/>
</dbReference>
<dbReference type="Gene3D" id="3.40.50.720">
    <property type="entry name" value="NAD(P)-binding Rossmann-like Domain"/>
    <property type="match status" value="1"/>
</dbReference>
<dbReference type="SUPFAM" id="SSF51735">
    <property type="entry name" value="NAD(P)-binding Rossmann-fold domains"/>
    <property type="match status" value="1"/>
</dbReference>
<dbReference type="PRINTS" id="PR00080">
    <property type="entry name" value="SDRFAMILY"/>
</dbReference>
<reference evidence="3 4" key="1">
    <citation type="journal article" date="2010" name="Cell">
        <title>The genome of Naegleria gruberi illuminates early eukaryotic versatility.</title>
        <authorList>
            <person name="Fritz-Laylin L.K."/>
            <person name="Prochnik S.E."/>
            <person name="Ginger M.L."/>
            <person name="Dacks J.B."/>
            <person name="Carpenter M.L."/>
            <person name="Field M.C."/>
            <person name="Kuo A."/>
            <person name="Paredez A."/>
            <person name="Chapman J."/>
            <person name="Pham J."/>
            <person name="Shu S."/>
            <person name="Neupane R."/>
            <person name="Cipriano M."/>
            <person name="Mancuso J."/>
            <person name="Tu H."/>
            <person name="Salamov A."/>
            <person name="Lindquist E."/>
            <person name="Shapiro H."/>
            <person name="Lucas S."/>
            <person name="Grigoriev I.V."/>
            <person name="Cande W.Z."/>
            <person name="Fulton C."/>
            <person name="Rokhsar D.S."/>
            <person name="Dawson S.C."/>
        </authorList>
    </citation>
    <scope>NUCLEOTIDE SEQUENCE [LARGE SCALE GENOMIC DNA]</scope>
    <source>
        <strain evidence="3 4">NEG-M</strain>
    </source>
</reference>
<evidence type="ECO:0000256" key="2">
    <source>
        <dbReference type="RuleBase" id="RU000363"/>
    </source>
</evidence>
<dbReference type="OMA" id="RFHDWNF"/>
<dbReference type="FunCoup" id="D2V052">
    <property type="interactions" value="121"/>
</dbReference>
<dbReference type="EMBL" id="GG738847">
    <property type="protein sequence ID" value="EFC49655.1"/>
    <property type="molecule type" value="Genomic_DNA"/>
</dbReference>
<comment type="similarity">
    <text evidence="2">Belongs to the short-chain dehydrogenases/reductases (SDR) family.</text>
</comment>
<protein>
    <submittedName>
        <fullName evidence="3">Predicted protein</fullName>
    </submittedName>
</protein>
<dbReference type="Proteomes" id="UP000006671">
    <property type="component" value="Unassembled WGS sequence"/>
</dbReference>
<dbReference type="GeneID" id="8856468"/>